<dbReference type="InterPro" id="IPR041425">
    <property type="entry name" value="C3/4/5_MG1"/>
</dbReference>
<dbReference type="SMART" id="SM00643">
    <property type="entry name" value="C345C"/>
    <property type="match status" value="1"/>
</dbReference>
<dbReference type="Gene3D" id="2.40.50.120">
    <property type="match status" value="1"/>
</dbReference>
<dbReference type="FunFam" id="1.20.91.20:FF:000001">
    <property type="entry name" value="Complement C3"/>
    <property type="match status" value="1"/>
</dbReference>
<dbReference type="Pfam" id="PF07678">
    <property type="entry name" value="TED_complement"/>
    <property type="match status" value="1"/>
</dbReference>
<reference evidence="7" key="1">
    <citation type="journal article" date="2001" name="Dev. Comp. Immunol.">
        <title>Cloning and structure of three rainbow trout C3 molecules: a plausible explanation for their functional diversity.</title>
        <authorList>
            <person name="Zarkadis I.K."/>
            <person name="Sarrias M.R."/>
            <person name="Sfyroera G."/>
            <person name="Sunyer J.O."/>
            <person name="Lambris J.D."/>
        </authorList>
    </citation>
    <scope>NUCLEOTIDE SEQUENCE</scope>
</reference>
<evidence type="ECO:0000256" key="3">
    <source>
        <dbReference type="ARBA" id="ARBA00022966"/>
    </source>
</evidence>
<dbReference type="GO" id="GO:0005615">
    <property type="term" value="C:extracellular space"/>
    <property type="evidence" value="ECO:0007669"/>
    <property type="project" value="InterPro"/>
</dbReference>
<dbReference type="PROSITE" id="PS01178">
    <property type="entry name" value="ANAPHYLATOXIN_2"/>
    <property type="match status" value="1"/>
</dbReference>
<dbReference type="Gene3D" id="1.20.91.20">
    <property type="entry name" value="Anaphylotoxins (complement system)"/>
    <property type="match status" value="1"/>
</dbReference>
<dbReference type="GO" id="GO:0004866">
    <property type="term" value="F:endopeptidase inhibitor activity"/>
    <property type="evidence" value="ECO:0007669"/>
    <property type="project" value="InterPro"/>
</dbReference>
<dbReference type="Pfam" id="PF17791">
    <property type="entry name" value="MG3"/>
    <property type="match status" value="1"/>
</dbReference>
<dbReference type="InterPro" id="IPR048848">
    <property type="entry name" value="C3_CUB2"/>
</dbReference>
<accession>Q9DDV9</accession>
<dbReference type="PROSITE" id="PS50189">
    <property type="entry name" value="NTR"/>
    <property type="match status" value="1"/>
</dbReference>
<dbReference type="CDD" id="cd03583">
    <property type="entry name" value="NTR_complement_C3"/>
    <property type="match status" value="1"/>
</dbReference>
<dbReference type="InterPro" id="IPR047565">
    <property type="entry name" value="Alpha-macroglob_thiol-ester_cl"/>
</dbReference>
<dbReference type="SMART" id="SM01360">
    <property type="entry name" value="A2M"/>
    <property type="match status" value="1"/>
</dbReference>
<dbReference type="SMART" id="SM01361">
    <property type="entry name" value="A2M_recep"/>
    <property type="match status" value="1"/>
</dbReference>
<dbReference type="FunFam" id="2.40.50.120:FF:000013">
    <property type="entry name" value="Complement C3"/>
    <property type="match status" value="1"/>
</dbReference>
<dbReference type="InterPro" id="IPR019742">
    <property type="entry name" value="MacrogloblnA2_CS"/>
</dbReference>
<feature type="non-terminal residue" evidence="7">
    <location>
        <position position="1"/>
    </location>
</feature>
<dbReference type="InterPro" id="IPR036595">
    <property type="entry name" value="A-macroglobulin_rcpt-bd_sf"/>
</dbReference>
<dbReference type="Pfam" id="PF17790">
    <property type="entry name" value="MG1"/>
    <property type="match status" value="1"/>
</dbReference>
<evidence type="ECO:0000256" key="4">
    <source>
        <dbReference type="ARBA" id="ARBA00023157"/>
    </source>
</evidence>
<dbReference type="InterPro" id="IPR050473">
    <property type="entry name" value="A2M/Complement_sys"/>
</dbReference>
<dbReference type="InterPro" id="IPR009048">
    <property type="entry name" value="A-macroglobulin_rcpt-bd"/>
</dbReference>
<feature type="domain" description="NTR" evidence="6">
    <location>
        <begin position="1537"/>
        <end position="1682"/>
    </location>
</feature>
<dbReference type="PANTHER" id="PTHR11412:SF81">
    <property type="entry name" value="COMPLEMENT C3"/>
    <property type="match status" value="1"/>
</dbReference>
<dbReference type="InterPro" id="IPR002890">
    <property type="entry name" value="MG2"/>
</dbReference>
<dbReference type="EMBL" id="AF271080">
    <property type="protein sequence ID" value="AAG40610.1"/>
    <property type="molecule type" value="mRNA"/>
</dbReference>
<dbReference type="FunFam" id="2.60.40.10:FF:001013">
    <property type="entry name" value="Complement C3"/>
    <property type="match status" value="1"/>
</dbReference>
<evidence type="ECO:0000256" key="2">
    <source>
        <dbReference type="ARBA" id="ARBA00022525"/>
    </source>
</evidence>
<dbReference type="InterPro" id="IPR035815">
    <property type="entry name" value="NTR_complement_C3"/>
</dbReference>
<dbReference type="PROSITE" id="PS00477">
    <property type="entry name" value="ALPHA_2_MACROGLOBULIN"/>
    <property type="match status" value="1"/>
</dbReference>
<dbReference type="SMART" id="SM00104">
    <property type="entry name" value="ANATO"/>
    <property type="match status" value="1"/>
</dbReference>
<dbReference type="Pfam" id="PF07703">
    <property type="entry name" value="A2M_BRD"/>
    <property type="match status" value="2"/>
</dbReference>
<dbReference type="SUPFAM" id="SSF50242">
    <property type="entry name" value="TIMP-like"/>
    <property type="match status" value="1"/>
</dbReference>
<dbReference type="SUPFAM" id="SSF48239">
    <property type="entry name" value="Terpenoid cyclases/Protein prenyltransferases"/>
    <property type="match status" value="1"/>
</dbReference>
<dbReference type="Gene3D" id="2.60.40.1940">
    <property type="match status" value="1"/>
</dbReference>
<dbReference type="SUPFAM" id="SSF49410">
    <property type="entry name" value="Alpha-macroglobulin receptor domain"/>
    <property type="match status" value="1"/>
</dbReference>
<dbReference type="PROSITE" id="PS01177">
    <property type="entry name" value="ANAPHYLATOXIN_1"/>
    <property type="match status" value="1"/>
</dbReference>
<dbReference type="InterPro" id="IPR011625">
    <property type="entry name" value="A2M_N_BRD"/>
</dbReference>
<dbReference type="Pfam" id="PF01821">
    <property type="entry name" value="ANATO"/>
    <property type="match status" value="1"/>
</dbReference>
<dbReference type="InterPro" id="IPR001134">
    <property type="entry name" value="Netrin_domain"/>
</dbReference>
<dbReference type="Pfam" id="PF07677">
    <property type="entry name" value="A2M_recep"/>
    <property type="match status" value="1"/>
</dbReference>
<dbReference type="SMART" id="SM01359">
    <property type="entry name" value="A2M_N_2"/>
    <property type="match status" value="1"/>
</dbReference>
<dbReference type="Pfam" id="PF17789">
    <property type="entry name" value="MG4"/>
    <property type="match status" value="1"/>
</dbReference>
<dbReference type="InterPro" id="IPR041555">
    <property type="entry name" value="MG3"/>
</dbReference>
<dbReference type="FunFam" id="2.60.40.690:FF:000004">
    <property type="entry name" value="Complement C3"/>
    <property type="match status" value="1"/>
</dbReference>
<dbReference type="FunFam" id="2.60.40.10:FF:000155">
    <property type="entry name" value="complement C3 isoform X1"/>
    <property type="match status" value="1"/>
</dbReference>
<feature type="non-terminal residue" evidence="7">
    <location>
        <position position="1684"/>
    </location>
</feature>
<dbReference type="GO" id="GO:0003823">
    <property type="term" value="F:antigen binding"/>
    <property type="evidence" value="ECO:0000314"/>
    <property type="project" value="AgBase"/>
</dbReference>
<dbReference type="Gene3D" id="2.20.130.20">
    <property type="match status" value="1"/>
</dbReference>
<dbReference type="GO" id="GO:0042742">
    <property type="term" value="P:defense response to bacterium"/>
    <property type="evidence" value="ECO:0000314"/>
    <property type="project" value="AgBase"/>
</dbReference>
<dbReference type="Gene3D" id="2.60.40.1930">
    <property type="match status" value="3"/>
</dbReference>
<sequence>ANKYQALKDIKIPEGPDFFDEDYTGSQYVNLYAQFPSHKLEKVVLVSFQTGYIFIQMDKTIYTPESTVKYRVFTLNSGLEPVTDSINVEIMNPDGITLLQEDFKPDDGMTSRVFPVPEITRVFLCYSIILTHLSGKLLPVNSSALILFLYSFGNWKVVAKFKNSPHKNFTADFEVKEYVLPSFEVKLTVSKSFFYVDDDELTVNINARYLFEEPVKGVCFVVFGVIQGVDRTSFPSSLQRVELKEGVGKAVLKRQHINKTFTDINMLLHKSLYISVNVLTDTGSEMVKAEKKGIFIVKSPYSIHFKKTPPYFKPGMPYDVSVYVTNPDDSPAKDIDVEVLQKDQRVLGKTHDNGIAKITINTRAGDSELPITVTTKVDGLGDDRQGTQNMTAKPYQTKDNSQNYIHIHIHSTDVKIKDQLTVDLSLGSSPAAQNDNHEITFLILSKGQLINSQKIEWNKGQGLMSLPLMVNKDMIPSFRVVAYYHVGQNEVVSDSVWIDVKDTCMGLVRMLPYCAEPHRLVVTLCSSHIYHSPPESGVQPVSTLSTVIPMCLSPPLKNGSLLCYYFSVEVLHSGLLKHDLRLCVPYCRLKVKDVRHSGSYAPQKRVTLSIIGDPGAKVGLVAVDKGVYVLNDKSRLTQTKIWDMIEKHDTGCTAGSGMDSMGVFYDAGLVFAFNTAKGTPQRTVSSCPVNSRRRRAVTVNDVGTTLASQYTGLERQCCMDGMRNNILDYTCERRSQYISDGTECVGAFLKCCREMVTKGEEAKIDQLTLARSEEEDDRFESLDEIKSRSFFPESWLWKEENLPQCLKDEECVIQKSIDLPDSITSWQITVIGLSKTHGICVSEPLTLIVRKNFFLDLKLPYSAVRNEQLEIKAILHNYIDDTITVRVELRETSDVCSSASKKGKYVVTVMVDPMSTRSVPFVIIPMKLGLHTIEVKASVRDWGGQDGVKKELRVVAEGVRTKLQVKNVELDPARHGGTDIVHVGSGALTDQVPNTLASTHISVTGQQLARTIEAAISGSPLGDLLQQPSGCGEQNMMKMTLPLIATLYLDETKQWDKVGLERRKEAVNFIKMGYEQEMAYRKADGSYATFLYERSGTWLTAYVVKVFAMANPFIVISKDVLCSAIKWLVMERQRPNGIFEESGKILTPSMMGDVLGKDLNNTLTAFVLIAMQEAHTFCTNYDGLSELPDSMKKAMQYLESQNQYLTNPYSVAMTSYALANKGKLNKDILFKYSSTDRTHWPAPGKNLFTLEATAYALLALVKAGAYEEAGPIVRWLNRLGFKGGEESYTQATIMVFQAVAEYKMKAGKVKDIDLNVDIDITGRAQVIKWSFNKRNALLTRSDKVMLHENFTVTAKGTGQGGLLVTTLYYAMPKEKNQDCKNFVLDVELIKQDTVSLKEATETYKLYIDVLFNSDRNATMTILDISLLTGFVVDFEDLKQLSTGREKYIQKFEMDQTLSERGSLIIYLDQVSFKLPDKVAFRIHKVQDVGLLQPVGVTVYEYYAQENRCVKFYHPLKKDGTLNRLCQDDVCRCAEESCSYQKKLGDVSEIKLLDKACESHMDYVFKASMVNATLESYTDTYLMEIKMIIKEGTDLVLEGGKRLFLAHPSCREALDLKEGQSYLLIGDTADLIQSVTDRYVLGERTWIEYWPTSDECNMQDQEKTRKRCLEIYDFVHEMQSEGCVN</sequence>
<comment type="subcellular location">
    <subcellularLocation>
        <location evidence="1">Secreted</location>
    </subcellularLocation>
</comment>
<dbReference type="InterPro" id="IPR001599">
    <property type="entry name" value="Macroglobln_a2"/>
</dbReference>
<dbReference type="InterPro" id="IPR040839">
    <property type="entry name" value="MG4"/>
</dbReference>
<dbReference type="FunFam" id="2.60.40.1940:FF:000001">
    <property type="entry name" value="Complement component C3"/>
    <property type="match status" value="1"/>
</dbReference>
<proteinExistence type="evidence at transcript level"/>
<protein>
    <submittedName>
        <fullName evidence="7">Complement component C3-4</fullName>
    </submittedName>
</protein>
<dbReference type="Pfam" id="PF01835">
    <property type="entry name" value="MG2"/>
    <property type="match status" value="1"/>
</dbReference>
<dbReference type="PANTHER" id="PTHR11412">
    <property type="entry name" value="MACROGLOBULIN / COMPLEMENT"/>
    <property type="match status" value="1"/>
</dbReference>
<dbReference type="Gene3D" id="6.20.50.160">
    <property type="match status" value="1"/>
</dbReference>
<evidence type="ECO:0000259" key="6">
    <source>
        <dbReference type="PROSITE" id="PS50189"/>
    </source>
</evidence>
<dbReference type="CDD" id="cd00017">
    <property type="entry name" value="ANATO"/>
    <property type="match status" value="1"/>
</dbReference>
<dbReference type="Gene3D" id="2.60.40.690">
    <property type="entry name" value="Alpha-macroglobulin, receptor-binding domain"/>
    <property type="match status" value="1"/>
</dbReference>
<dbReference type="InterPro" id="IPR018081">
    <property type="entry name" value="Anaphylatoxin_comp_syst"/>
</dbReference>
<evidence type="ECO:0000256" key="1">
    <source>
        <dbReference type="ARBA" id="ARBA00004613"/>
    </source>
</evidence>
<dbReference type="Gene3D" id="2.60.40.10">
    <property type="entry name" value="Immunoglobulins"/>
    <property type="match status" value="2"/>
</dbReference>
<keyword evidence="3" id="KW-0882">Thioester bond</keyword>
<name>Q9DDV9_ONCMY</name>
<dbReference type="InterPro" id="IPR008993">
    <property type="entry name" value="TIMP-like_OB-fold"/>
</dbReference>
<evidence type="ECO:0000259" key="5">
    <source>
        <dbReference type="PROSITE" id="PS01178"/>
    </source>
</evidence>
<dbReference type="InterPro" id="IPR011626">
    <property type="entry name" value="Alpha-macroglobulin_TED"/>
</dbReference>
<dbReference type="CDD" id="cd02896">
    <property type="entry name" value="complement_C3_C4_C5"/>
    <property type="match status" value="1"/>
</dbReference>
<organism evidence="7">
    <name type="scientific">Oncorhynchus mykiss</name>
    <name type="common">Rainbow trout</name>
    <name type="synonym">Salmo gairdneri</name>
    <dbReference type="NCBI Taxonomy" id="8022"/>
    <lineage>
        <taxon>Eukaryota</taxon>
        <taxon>Metazoa</taxon>
        <taxon>Chordata</taxon>
        <taxon>Craniata</taxon>
        <taxon>Vertebrata</taxon>
        <taxon>Euteleostomi</taxon>
        <taxon>Actinopterygii</taxon>
        <taxon>Neopterygii</taxon>
        <taxon>Teleostei</taxon>
        <taxon>Protacanthopterygii</taxon>
        <taxon>Salmoniformes</taxon>
        <taxon>Salmonidae</taxon>
        <taxon>Salmoninae</taxon>
        <taxon>Oncorhynchus</taxon>
    </lineage>
</organism>
<dbReference type="InterPro" id="IPR000020">
    <property type="entry name" value="Anaphylatoxin/fibulin"/>
</dbReference>
<dbReference type="Gene3D" id="2.60.120.1540">
    <property type="match status" value="1"/>
</dbReference>
<dbReference type="MEROPS" id="I39.950"/>
<dbReference type="InterPro" id="IPR018933">
    <property type="entry name" value="Netrin_module_non-TIMP"/>
</dbReference>
<dbReference type="SMART" id="SM01419">
    <property type="entry name" value="Thiol-ester_cl"/>
    <property type="match status" value="1"/>
</dbReference>
<keyword evidence="2" id="KW-0964">Secreted</keyword>
<dbReference type="Gene3D" id="1.20.50.70">
    <property type="match status" value="1"/>
</dbReference>
<evidence type="ECO:0000313" key="7">
    <source>
        <dbReference type="EMBL" id="AAG40610.1"/>
    </source>
</evidence>
<dbReference type="Gene3D" id="1.50.10.20">
    <property type="match status" value="1"/>
</dbReference>
<dbReference type="Pfam" id="PF21308">
    <property type="entry name" value="C3_CUB2"/>
    <property type="match status" value="1"/>
</dbReference>
<keyword evidence="4" id="KW-1015">Disulfide bond</keyword>
<dbReference type="InterPro" id="IPR008930">
    <property type="entry name" value="Terpenoid_cyclase/PrenylTrfase"/>
</dbReference>
<dbReference type="SUPFAM" id="SSF47686">
    <property type="entry name" value="Anaphylotoxins (complement system)"/>
    <property type="match status" value="1"/>
</dbReference>
<dbReference type="InterPro" id="IPR013783">
    <property type="entry name" value="Ig-like_fold"/>
</dbReference>
<dbReference type="GO" id="GO:0001848">
    <property type="term" value="F:complement binding"/>
    <property type="evidence" value="ECO:0000314"/>
    <property type="project" value="AgBase"/>
</dbReference>
<dbReference type="Pfam" id="PF00207">
    <property type="entry name" value="A2M"/>
    <property type="match status" value="1"/>
</dbReference>
<dbReference type="GO" id="GO:0001905">
    <property type="term" value="P:activation of membrane attack complex"/>
    <property type="evidence" value="ECO:0000314"/>
    <property type="project" value="AgBase"/>
</dbReference>
<feature type="domain" description="Anaphylatoxin-like" evidence="5">
    <location>
        <begin position="717"/>
        <end position="752"/>
    </location>
</feature>
<dbReference type="FunFam" id="2.60.40.1930:FF:000008">
    <property type="entry name" value="Complement C3"/>
    <property type="match status" value="1"/>
</dbReference>
<dbReference type="Pfam" id="PF01759">
    <property type="entry name" value="NTR"/>
    <property type="match status" value="1"/>
</dbReference>